<keyword evidence="5 7" id="KW-1133">Transmembrane helix</keyword>
<feature type="transmembrane region" description="Helical" evidence="7">
    <location>
        <begin position="284"/>
        <end position="305"/>
    </location>
</feature>
<feature type="transmembrane region" description="Helical" evidence="7">
    <location>
        <begin position="358"/>
        <end position="377"/>
    </location>
</feature>
<protein>
    <submittedName>
        <fullName evidence="8">Homogenitisate phytyltransferase</fullName>
    </submittedName>
</protein>
<evidence type="ECO:0000256" key="4">
    <source>
        <dbReference type="ARBA" id="ARBA00022692"/>
    </source>
</evidence>
<dbReference type="Pfam" id="PF01040">
    <property type="entry name" value="UbiA"/>
    <property type="match status" value="2"/>
</dbReference>
<sequence length="764" mass="85102">MARLHLISSPNVSSLTNGSNLWARKLSLNTVYFQSTLGCHGSKASKHNIKAEIQYNPLRFQQSAFNHHYKSIERGATSEETNKIYVVKADSVPSSESESEASNSKSIVESVKDFMAVLYQFIYPYALYGRTSVAISASLVAVERLSDISPLFFIGLLQALLPHLFMDLYVNGVNQVFDFEIDKINKPYLPLASGKISFRSCALIVALSAILGLGLNLMIGSPALISNFVLSVILWTCYSVNLPFLRWKQYPVAASLLMFVCWTCIIPISYFLHMQTFVLKRPVAFTRSFIVFLLFMSFYSTGIALSKDIPDVEGDIKHGVDSFAARLGQKKVFWISVFLYEMAFGVAFLAGASSSSPFWIKFVTCLGNVVLGSILWYQTKYVDVTNPASGSRGSKASNYSIKAQIQYNPLRFQQSPFNHHYKSIERGATFEESNKNYVVKAVTVPSSESESEASNSKNIVDSVKNFMAVLYQFIYPYVVYGRTSAAISASLIAVEKLSDISPLFFIGLLQAVLPHLFIDLYVNGVNQLFDFEIDKINKPHLPLASGKLSFTNGAFIIASSAILGLGLNLMIGSPPLIWNCVLCFVLITCYSVNLPFLRWKQYPVVAGLFTTISWTLLFPISYFLHMQTFVLKRPLVFTRSFIVSLLFLSFYSAGIALAKDIPDVEGDTKHGIDSFAARLGQKKVFWICVFLLEMAFGIAFLAGASSSSPFWIKFVTGVGNVVLGSILWNRTKYIDVTSAASTKSFYSFIWKLMMVAHLLLPLIR</sequence>
<feature type="transmembrane region" description="Helical" evidence="7">
    <location>
        <begin position="503"/>
        <end position="522"/>
    </location>
</feature>
<comment type="similarity">
    <text evidence="2">Belongs to the UbiA prenyltransferase family.</text>
</comment>
<keyword evidence="4 7" id="KW-0812">Transmembrane</keyword>
<feature type="transmembrane region" description="Helical" evidence="7">
    <location>
        <begin position="196"/>
        <end position="217"/>
    </location>
</feature>
<feature type="transmembrane region" description="Helical" evidence="7">
    <location>
        <begin position="636"/>
        <end position="658"/>
    </location>
</feature>
<evidence type="ECO:0000256" key="6">
    <source>
        <dbReference type="ARBA" id="ARBA00023136"/>
    </source>
</evidence>
<feature type="transmembrane region" description="Helical" evidence="7">
    <location>
        <begin position="474"/>
        <end position="494"/>
    </location>
</feature>
<dbReference type="InterPro" id="IPR000537">
    <property type="entry name" value="UbiA_prenyltransferase"/>
</dbReference>
<feature type="transmembrane region" description="Helical" evidence="7">
    <location>
        <begin position="548"/>
        <end position="569"/>
    </location>
</feature>
<feature type="transmembrane region" description="Helical" evidence="7">
    <location>
        <begin position="250"/>
        <end position="272"/>
    </location>
</feature>
<dbReference type="Proteomes" id="UP000501690">
    <property type="component" value="Linkage Group LG9"/>
</dbReference>
<evidence type="ECO:0000256" key="2">
    <source>
        <dbReference type="ARBA" id="ARBA00005985"/>
    </source>
</evidence>
<gene>
    <name evidence="8" type="ORF">DEO72_LG9g848</name>
</gene>
<feature type="transmembrane region" description="Helical" evidence="7">
    <location>
        <begin position="602"/>
        <end position="624"/>
    </location>
</feature>
<dbReference type="GO" id="GO:0031969">
    <property type="term" value="C:chloroplast membrane"/>
    <property type="evidence" value="ECO:0007669"/>
    <property type="project" value="UniProtKB-SubCell"/>
</dbReference>
<evidence type="ECO:0000256" key="1">
    <source>
        <dbReference type="ARBA" id="ARBA00004508"/>
    </source>
</evidence>
<keyword evidence="6 7" id="KW-0472">Membrane</keyword>
<feature type="transmembrane region" description="Helical" evidence="7">
    <location>
        <begin position="684"/>
        <end position="703"/>
    </location>
</feature>
<feature type="transmembrane region" description="Helical" evidence="7">
    <location>
        <begin position="576"/>
        <end position="596"/>
    </location>
</feature>
<dbReference type="EMBL" id="CP039353">
    <property type="protein sequence ID" value="QCE05840.1"/>
    <property type="molecule type" value="Genomic_DNA"/>
</dbReference>
<evidence type="ECO:0000313" key="8">
    <source>
        <dbReference type="EMBL" id="QCE05840.1"/>
    </source>
</evidence>
<comment type="subcellular location">
    <subcellularLocation>
        <location evidence="1">Plastid</location>
        <location evidence="1">Chloroplast membrane</location>
        <topology evidence="1">Multi-pass membrane protein</topology>
    </subcellularLocation>
</comment>
<keyword evidence="9" id="KW-1185">Reference proteome</keyword>
<dbReference type="Gene3D" id="1.20.120.1780">
    <property type="entry name" value="UbiA prenyltransferase"/>
    <property type="match status" value="2"/>
</dbReference>
<organism evidence="8 9">
    <name type="scientific">Vigna unguiculata</name>
    <name type="common">Cowpea</name>
    <dbReference type="NCBI Taxonomy" id="3917"/>
    <lineage>
        <taxon>Eukaryota</taxon>
        <taxon>Viridiplantae</taxon>
        <taxon>Streptophyta</taxon>
        <taxon>Embryophyta</taxon>
        <taxon>Tracheophyta</taxon>
        <taxon>Spermatophyta</taxon>
        <taxon>Magnoliopsida</taxon>
        <taxon>eudicotyledons</taxon>
        <taxon>Gunneridae</taxon>
        <taxon>Pentapetalae</taxon>
        <taxon>rosids</taxon>
        <taxon>fabids</taxon>
        <taxon>Fabales</taxon>
        <taxon>Fabaceae</taxon>
        <taxon>Papilionoideae</taxon>
        <taxon>50 kb inversion clade</taxon>
        <taxon>NPAAA clade</taxon>
        <taxon>indigoferoid/millettioid clade</taxon>
        <taxon>Phaseoleae</taxon>
        <taxon>Vigna</taxon>
    </lineage>
</organism>
<feature type="transmembrane region" description="Helical" evidence="7">
    <location>
        <begin position="710"/>
        <end position="728"/>
    </location>
</feature>
<name>A0A4D6MWG1_VIGUN</name>
<proteinExistence type="inferred from homology"/>
<evidence type="ECO:0000256" key="7">
    <source>
        <dbReference type="SAM" id="Phobius"/>
    </source>
</evidence>
<evidence type="ECO:0000256" key="5">
    <source>
        <dbReference type="ARBA" id="ARBA00022989"/>
    </source>
</evidence>
<keyword evidence="3 8" id="KW-0808">Transferase</keyword>
<dbReference type="InterPro" id="IPR044878">
    <property type="entry name" value="UbiA_sf"/>
</dbReference>
<feature type="transmembrane region" description="Helical" evidence="7">
    <location>
        <begin position="332"/>
        <end position="351"/>
    </location>
</feature>
<dbReference type="PANTHER" id="PTHR43009:SF6">
    <property type="entry name" value="HOMOGENTISATE PHYTYLTRANSFERASE 1, CHLOROPLASTIC"/>
    <property type="match status" value="1"/>
</dbReference>
<dbReference type="GO" id="GO:0016765">
    <property type="term" value="F:transferase activity, transferring alkyl or aryl (other than methyl) groups"/>
    <property type="evidence" value="ECO:0007669"/>
    <property type="project" value="InterPro"/>
</dbReference>
<evidence type="ECO:0000313" key="9">
    <source>
        <dbReference type="Proteomes" id="UP000501690"/>
    </source>
</evidence>
<dbReference type="PANTHER" id="PTHR43009">
    <property type="entry name" value="HOMOGENTISATE SOLANESYLTRANSFERASE, CHLOROPLASTIC"/>
    <property type="match status" value="1"/>
</dbReference>
<reference evidence="8 9" key="1">
    <citation type="submission" date="2019-04" db="EMBL/GenBank/DDBJ databases">
        <title>An improved genome assembly and genetic linkage map for asparagus bean, Vigna unguiculata ssp. sesquipedialis.</title>
        <authorList>
            <person name="Xia Q."/>
            <person name="Zhang R."/>
            <person name="Dong Y."/>
        </authorList>
    </citation>
    <scope>NUCLEOTIDE SEQUENCE [LARGE SCALE GENOMIC DNA]</scope>
    <source>
        <tissue evidence="8">Leaf</tissue>
    </source>
</reference>
<accession>A0A4D6MWG1</accession>
<evidence type="ECO:0000256" key="3">
    <source>
        <dbReference type="ARBA" id="ARBA00022679"/>
    </source>
</evidence>
<dbReference type="AlphaFoldDB" id="A0A4D6MWG1"/>
<dbReference type="Gene3D" id="1.10.357.140">
    <property type="entry name" value="UbiA prenyltransferase"/>
    <property type="match status" value="2"/>
</dbReference>
<feature type="transmembrane region" description="Helical" evidence="7">
    <location>
        <begin position="224"/>
        <end position="244"/>
    </location>
</feature>